<dbReference type="EMBL" id="LFIW01002678">
    <property type="protein sequence ID" value="KZL64680.1"/>
    <property type="molecule type" value="Genomic_DNA"/>
</dbReference>
<accession>A0A166MHX8</accession>
<name>A0A166MHX8_COLIC</name>
<gene>
    <name evidence="1" type="ORF">CI238_11856</name>
</gene>
<comment type="caution">
    <text evidence="1">The sequence shown here is derived from an EMBL/GenBank/DDBJ whole genome shotgun (WGS) entry which is preliminary data.</text>
</comment>
<sequence length="102" mass="11357">MCILRIERSYVDKRQAEPFQFAEVGAVQESRGPRPVVQVPSCPLDTLWVDSSTVELLQIGEDDAGEGIGGTPSVRPNPFRYISAAQNVLQRYAQKQRTIARP</sequence>
<keyword evidence="2" id="KW-1185">Reference proteome</keyword>
<proteinExistence type="predicted"/>
<evidence type="ECO:0000313" key="1">
    <source>
        <dbReference type="EMBL" id="KZL64680.1"/>
    </source>
</evidence>
<evidence type="ECO:0000313" key="2">
    <source>
        <dbReference type="Proteomes" id="UP000076584"/>
    </source>
</evidence>
<reference evidence="1 2" key="1">
    <citation type="submission" date="2015-06" db="EMBL/GenBank/DDBJ databases">
        <title>Survival trade-offs in plant roots during colonization by closely related pathogenic and mutualistic fungi.</title>
        <authorList>
            <person name="Hacquard S."/>
            <person name="Kracher B."/>
            <person name="Hiruma K."/>
            <person name="Weinman A."/>
            <person name="Muench P."/>
            <person name="Garrido Oter R."/>
            <person name="Ver Loren van Themaat E."/>
            <person name="Dallerey J.-F."/>
            <person name="Damm U."/>
            <person name="Henrissat B."/>
            <person name="Lespinet O."/>
            <person name="Thon M."/>
            <person name="Kemen E."/>
            <person name="McHardy A.C."/>
            <person name="Schulze-Lefert P."/>
            <person name="O'Connell R.J."/>
        </authorList>
    </citation>
    <scope>NUCLEOTIDE SEQUENCE [LARGE SCALE GENOMIC DNA]</scope>
    <source>
        <strain evidence="1 2">MAFF 238704</strain>
    </source>
</reference>
<dbReference type="AlphaFoldDB" id="A0A166MHX8"/>
<organism evidence="1 2">
    <name type="scientific">Colletotrichum incanum</name>
    <name type="common">Soybean anthracnose fungus</name>
    <dbReference type="NCBI Taxonomy" id="1573173"/>
    <lineage>
        <taxon>Eukaryota</taxon>
        <taxon>Fungi</taxon>
        <taxon>Dikarya</taxon>
        <taxon>Ascomycota</taxon>
        <taxon>Pezizomycotina</taxon>
        <taxon>Sordariomycetes</taxon>
        <taxon>Hypocreomycetidae</taxon>
        <taxon>Glomerellales</taxon>
        <taxon>Glomerellaceae</taxon>
        <taxon>Colletotrichum</taxon>
        <taxon>Colletotrichum spaethianum species complex</taxon>
    </lineage>
</organism>
<protein>
    <submittedName>
        <fullName evidence="1">Uncharacterized protein</fullName>
    </submittedName>
</protein>
<dbReference type="Proteomes" id="UP000076584">
    <property type="component" value="Unassembled WGS sequence"/>
</dbReference>